<gene>
    <name evidence="2" type="ORF">GIL414_LOCUS26883</name>
    <name evidence="1" type="ORF">SMN809_LOCUS26343</name>
</gene>
<dbReference type="Gene3D" id="1.25.40.180">
    <property type="match status" value="1"/>
</dbReference>
<dbReference type="Proteomes" id="UP000676336">
    <property type="component" value="Unassembled WGS sequence"/>
</dbReference>
<feature type="non-terminal residue" evidence="2">
    <location>
        <position position="1"/>
    </location>
</feature>
<evidence type="ECO:0000313" key="2">
    <source>
        <dbReference type="EMBL" id="CAF4325446.1"/>
    </source>
</evidence>
<organism evidence="2 3">
    <name type="scientific">Rotaria magnacalcarata</name>
    <dbReference type="NCBI Taxonomy" id="392030"/>
    <lineage>
        <taxon>Eukaryota</taxon>
        <taxon>Metazoa</taxon>
        <taxon>Spiralia</taxon>
        <taxon>Gnathifera</taxon>
        <taxon>Rotifera</taxon>
        <taxon>Eurotatoria</taxon>
        <taxon>Bdelloidea</taxon>
        <taxon>Philodinida</taxon>
        <taxon>Philodinidae</taxon>
        <taxon>Rotaria</taxon>
    </lineage>
</organism>
<evidence type="ECO:0000313" key="1">
    <source>
        <dbReference type="EMBL" id="CAF4306495.1"/>
    </source>
</evidence>
<dbReference type="Proteomes" id="UP000681720">
    <property type="component" value="Unassembled WGS sequence"/>
</dbReference>
<accession>A0A8S2U9C3</accession>
<evidence type="ECO:0000313" key="3">
    <source>
        <dbReference type="Proteomes" id="UP000681720"/>
    </source>
</evidence>
<dbReference type="AlphaFoldDB" id="A0A8S2U9C3"/>
<proteinExistence type="predicted"/>
<feature type="non-terminal residue" evidence="2">
    <location>
        <position position="75"/>
    </location>
</feature>
<sequence length="75" mass="8437">KYTENYSNLTDRPVKEALEDLAAFSTRSFDQQAIIVREVFTNVLEAKPRARRVVGDLLDAAHNENIISEKAFLAG</sequence>
<protein>
    <submittedName>
        <fullName evidence="2">Uncharacterized protein</fullName>
    </submittedName>
</protein>
<comment type="caution">
    <text evidence="2">The sequence shown here is derived from an EMBL/GenBank/DDBJ whole genome shotgun (WGS) entry which is preliminary data.</text>
</comment>
<dbReference type="EMBL" id="CAJOBJ010040848">
    <property type="protein sequence ID" value="CAF4325446.1"/>
    <property type="molecule type" value="Genomic_DNA"/>
</dbReference>
<dbReference type="EMBL" id="CAJOBI010037337">
    <property type="protein sequence ID" value="CAF4306495.1"/>
    <property type="molecule type" value="Genomic_DNA"/>
</dbReference>
<reference evidence="2" key="1">
    <citation type="submission" date="2021-02" db="EMBL/GenBank/DDBJ databases">
        <authorList>
            <person name="Nowell W R."/>
        </authorList>
    </citation>
    <scope>NUCLEOTIDE SEQUENCE</scope>
</reference>
<dbReference type="InterPro" id="IPR016024">
    <property type="entry name" value="ARM-type_fold"/>
</dbReference>
<dbReference type="SUPFAM" id="SSF48371">
    <property type="entry name" value="ARM repeat"/>
    <property type="match status" value="1"/>
</dbReference>
<name>A0A8S2U9C3_9BILA</name>